<accession>A0A3L7JSB6</accession>
<dbReference type="PANTHER" id="PTHR31632:SF2">
    <property type="entry name" value="PLASMA MEMBRANE IRON PERMEASE"/>
    <property type="match status" value="1"/>
</dbReference>
<keyword evidence="5 6" id="KW-0472">Membrane</keyword>
<dbReference type="GO" id="GO:0015093">
    <property type="term" value="F:ferrous iron transmembrane transporter activity"/>
    <property type="evidence" value="ECO:0007669"/>
    <property type="project" value="TreeGrafter"/>
</dbReference>
<evidence type="ECO:0000256" key="6">
    <source>
        <dbReference type="SAM" id="Phobius"/>
    </source>
</evidence>
<feature type="transmembrane region" description="Helical" evidence="6">
    <location>
        <begin position="12"/>
        <end position="30"/>
    </location>
</feature>
<feature type="transmembrane region" description="Helical" evidence="6">
    <location>
        <begin position="203"/>
        <end position="221"/>
    </location>
</feature>
<dbReference type="InterPro" id="IPR004923">
    <property type="entry name" value="FTR1/Fip1/EfeU"/>
</dbReference>
<protein>
    <submittedName>
        <fullName evidence="7">Iron permease</fullName>
    </submittedName>
</protein>
<evidence type="ECO:0000256" key="5">
    <source>
        <dbReference type="ARBA" id="ARBA00023136"/>
    </source>
</evidence>
<feature type="transmembrane region" description="Helical" evidence="6">
    <location>
        <begin position="70"/>
        <end position="90"/>
    </location>
</feature>
<feature type="transmembrane region" description="Helical" evidence="6">
    <location>
        <begin position="37"/>
        <end position="58"/>
    </location>
</feature>
<gene>
    <name evidence="7" type="ORF">D9X91_15950</name>
</gene>
<name>A0A3L7JSB6_9BACI</name>
<dbReference type="AlphaFoldDB" id="A0A3L7JSB6"/>
<evidence type="ECO:0000313" key="8">
    <source>
        <dbReference type="Proteomes" id="UP000276770"/>
    </source>
</evidence>
<evidence type="ECO:0000256" key="2">
    <source>
        <dbReference type="ARBA" id="ARBA00008333"/>
    </source>
</evidence>
<dbReference type="Pfam" id="PF03239">
    <property type="entry name" value="FTR1"/>
    <property type="match status" value="1"/>
</dbReference>
<feature type="transmembrane region" description="Helical" evidence="6">
    <location>
        <begin position="110"/>
        <end position="131"/>
    </location>
</feature>
<keyword evidence="8" id="KW-1185">Reference proteome</keyword>
<dbReference type="PANTHER" id="PTHR31632">
    <property type="entry name" value="IRON TRANSPORTER FTH1"/>
    <property type="match status" value="1"/>
</dbReference>
<comment type="similarity">
    <text evidence="2">Belongs to the oxidase-dependent Fe transporter (OFeT) (TC 9.A.10.1) family.</text>
</comment>
<evidence type="ECO:0000256" key="1">
    <source>
        <dbReference type="ARBA" id="ARBA00004141"/>
    </source>
</evidence>
<feature type="transmembrane region" description="Helical" evidence="6">
    <location>
        <begin position="174"/>
        <end position="197"/>
    </location>
</feature>
<dbReference type="EMBL" id="RCVZ01000012">
    <property type="protein sequence ID" value="RLQ93767.1"/>
    <property type="molecule type" value="Genomic_DNA"/>
</dbReference>
<evidence type="ECO:0000256" key="4">
    <source>
        <dbReference type="ARBA" id="ARBA00022989"/>
    </source>
</evidence>
<proteinExistence type="inferred from homology"/>
<dbReference type="RefSeq" id="WP_121681649.1">
    <property type="nucleotide sequence ID" value="NZ_RCVZ01000012.1"/>
</dbReference>
<keyword evidence="4 6" id="KW-1133">Transmembrane helix</keyword>
<sequence>MLSSLFLSFREGLEAALIIGIILVQLAKFNKTTLAKAVYFGAIAGLVVSAVGGVIGFNEAKEMEKAGEEIFEGIMMVLAAGLIAYFILWLHKNKQMSSQVVSQVEKGTSWIGLFVLAFLSVLREGIELVIFTMTQISQDAANVAFGSIAGIVLAIILAYVVFKTTLKYNLGFIFKALGAILIFLGGELFGEGLVKLFEDGGEALETIGMIVFIVPSLYIFLKDDINRIKGQKKSNEKPKVS</sequence>
<dbReference type="GO" id="GO:0033573">
    <property type="term" value="C:high-affinity iron permease complex"/>
    <property type="evidence" value="ECO:0007669"/>
    <property type="project" value="InterPro"/>
</dbReference>
<dbReference type="Proteomes" id="UP000276770">
    <property type="component" value="Unassembled WGS sequence"/>
</dbReference>
<feature type="transmembrane region" description="Helical" evidence="6">
    <location>
        <begin position="143"/>
        <end position="162"/>
    </location>
</feature>
<evidence type="ECO:0000256" key="3">
    <source>
        <dbReference type="ARBA" id="ARBA00022692"/>
    </source>
</evidence>
<comment type="caution">
    <text evidence="7">The sequence shown here is derived from an EMBL/GenBank/DDBJ whole genome shotgun (WGS) entry which is preliminary data.</text>
</comment>
<evidence type="ECO:0000313" key="7">
    <source>
        <dbReference type="EMBL" id="RLQ93767.1"/>
    </source>
</evidence>
<comment type="subcellular location">
    <subcellularLocation>
        <location evidence="1">Membrane</location>
        <topology evidence="1">Multi-pass membrane protein</topology>
    </subcellularLocation>
</comment>
<keyword evidence="3 6" id="KW-0812">Transmembrane</keyword>
<reference evidence="7 8" key="1">
    <citation type="submission" date="2018-10" db="EMBL/GenBank/DDBJ databases">
        <title>Falsibacillus sp. genome draft.</title>
        <authorList>
            <person name="Shi S."/>
        </authorList>
    </citation>
    <scope>NUCLEOTIDE SEQUENCE [LARGE SCALE GENOMIC DNA]</scope>
    <source>
        <strain evidence="7 8">GY 10110</strain>
    </source>
</reference>
<dbReference type="OrthoDB" id="9792533at2"/>
<organism evidence="7 8">
    <name type="scientific">Falsibacillus albus</name>
    <dbReference type="NCBI Taxonomy" id="2478915"/>
    <lineage>
        <taxon>Bacteria</taxon>
        <taxon>Bacillati</taxon>
        <taxon>Bacillota</taxon>
        <taxon>Bacilli</taxon>
        <taxon>Bacillales</taxon>
        <taxon>Bacillaceae</taxon>
        <taxon>Falsibacillus</taxon>
    </lineage>
</organism>